<accession>A0A2K1P5M9</accession>
<dbReference type="CDD" id="cd03143">
    <property type="entry name" value="A4_beta-galactosidase_middle_domain"/>
    <property type="match status" value="1"/>
</dbReference>
<reference evidence="5 6" key="1">
    <citation type="submission" date="2013-12" db="EMBL/GenBank/DDBJ databases">
        <title>Comparative genomics of Petrotoga isolates.</title>
        <authorList>
            <person name="Nesbo C.L."/>
            <person name="Charchuk R."/>
            <person name="Chow K."/>
        </authorList>
    </citation>
    <scope>NUCLEOTIDE SEQUENCE [LARGE SCALE GENOMIC DNA]</scope>
    <source>
        <strain evidence="5 6">DSM 13574</strain>
    </source>
</reference>
<evidence type="ECO:0000313" key="5">
    <source>
        <dbReference type="EMBL" id="PNR98093.1"/>
    </source>
</evidence>
<dbReference type="PANTHER" id="PTHR23421">
    <property type="entry name" value="BETA-GALACTOSIDASE RELATED"/>
    <property type="match status" value="1"/>
</dbReference>
<comment type="caution">
    <text evidence="5">The sequence shown here is derived from an EMBL/GenBank/DDBJ whole genome shotgun (WGS) entry which is preliminary data.</text>
</comment>
<evidence type="ECO:0000259" key="4">
    <source>
        <dbReference type="Pfam" id="PF22369"/>
    </source>
</evidence>
<dbReference type="Gene3D" id="2.60.40.1180">
    <property type="entry name" value="Golgi alpha-mannosidase II"/>
    <property type="match status" value="1"/>
</dbReference>
<evidence type="ECO:0000256" key="2">
    <source>
        <dbReference type="RuleBase" id="RU003679"/>
    </source>
</evidence>
<dbReference type="InterPro" id="IPR013780">
    <property type="entry name" value="Glyco_hydro_b"/>
</dbReference>
<dbReference type="Gene3D" id="3.20.20.80">
    <property type="entry name" value="Glycosidases"/>
    <property type="match status" value="1"/>
</dbReference>
<comment type="similarity">
    <text evidence="1 2">Belongs to the glycosyl hydrolase 35 family.</text>
</comment>
<evidence type="ECO:0000256" key="1">
    <source>
        <dbReference type="ARBA" id="ARBA00009809"/>
    </source>
</evidence>
<dbReference type="InterPro" id="IPR031330">
    <property type="entry name" value="Gly_Hdrlase_35_cat"/>
</dbReference>
<feature type="domain" description="Glycoside hydrolase 35 catalytic" evidence="3">
    <location>
        <begin position="11"/>
        <end position="119"/>
    </location>
</feature>
<dbReference type="GO" id="GO:0005975">
    <property type="term" value="P:carbohydrate metabolic process"/>
    <property type="evidence" value="ECO:0007669"/>
    <property type="project" value="InterPro"/>
</dbReference>
<dbReference type="PRINTS" id="PR00742">
    <property type="entry name" value="GLHYDRLASE35"/>
</dbReference>
<evidence type="ECO:0000259" key="3">
    <source>
        <dbReference type="Pfam" id="PF01301"/>
    </source>
</evidence>
<dbReference type="Pfam" id="PF22369">
    <property type="entry name" value="GLMA_2nd"/>
    <property type="match status" value="1"/>
</dbReference>
<dbReference type="EMBL" id="AZRL01000003">
    <property type="protein sequence ID" value="PNR98093.1"/>
    <property type="molecule type" value="Genomic_DNA"/>
</dbReference>
<dbReference type="InterPro" id="IPR001944">
    <property type="entry name" value="Glycoside_Hdrlase_35"/>
</dbReference>
<dbReference type="SUPFAM" id="SSF51445">
    <property type="entry name" value="(Trans)glycosidases"/>
    <property type="match status" value="1"/>
</dbReference>
<dbReference type="InterPro" id="IPR029062">
    <property type="entry name" value="Class_I_gatase-like"/>
</dbReference>
<evidence type="ECO:0000313" key="6">
    <source>
        <dbReference type="Proteomes" id="UP000236434"/>
    </source>
</evidence>
<protein>
    <submittedName>
        <fullName evidence="5">Uncharacterized protein</fullName>
    </submittedName>
</protein>
<dbReference type="InterPro" id="IPR054746">
    <property type="entry name" value="GLMA-like_second"/>
</dbReference>
<proteinExistence type="inferred from homology"/>
<dbReference type="Proteomes" id="UP000236434">
    <property type="component" value="Unassembled WGS sequence"/>
</dbReference>
<dbReference type="Pfam" id="PF01301">
    <property type="entry name" value="Glyco_hydro_35"/>
    <property type="match status" value="1"/>
</dbReference>
<feature type="domain" description="GLMA-like second" evidence="4">
    <location>
        <begin position="481"/>
        <end position="576"/>
    </location>
</feature>
<name>A0A2K1P5M9_9BACT</name>
<dbReference type="GO" id="GO:0004553">
    <property type="term" value="F:hydrolase activity, hydrolyzing O-glycosyl compounds"/>
    <property type="evidence" value="ECO:0007669"/>
    <property type="project" value="InterPro"/>
</dbReference>
<dbReference type="SUPFAM" id="SSF51011">
    <property type="entry name" value="Glycosyl hydrolase domain"/>
    <property type="match status" value="1"/>
</dbReference>
<gene>
    <name evidence="5" type="ORF">X929_00545</name>
</gene>
<dbReference type="AlphaFoldDB" id="A0A2K1P5M9"/>
<dbReference type="Gene3D" id="3.40.50.880">
    <property type="match status" value="1"/>
</dbReference>
<dbReference type="InterPro" id="IPR017853">
    <property type="entry name" value="GH"/>
</dbReference>
<organism evidence="5 6">
    <name type="scientific">Petrotoga olearia DSM 13574</name>
    <dbReference type="NCBI Taxonomy" id="1122955"/>
    <lineage>
        <taxon>Bacteria</taxon>
        <taxon>Thermotogati</taxon>
        <taxon>Thermotogota</taxon>
        <taxon>Thermotogae</taxon>
        <taxon>Petrotogales</taxon>
        <taxon>Petrotogaceae</taxon>
        <taxon>Petrotoga</taxon>
    </lineage>
</organism>
<dbReference type="RefSeq" id="WP_169924902.1">
    <property type="nucleotide sequence ID" value="NZ_AZRL01000003.1"/>
</dbReference>
<sequence length="694" mass="80247">MTEHVRINNENFVVDGRIISMYSGSIHYWRIKQERWSEILDKVKGLGFTGITTYIPWEIHEITKGTFDFGEIETSKDIDKFLSLCDEKGLTVSVRPGPQINSELTWFGFPERIIKNANYQAKNPKGGKVILNQVPKPIPALSYTNENFLAEVDIWYDAICPILEKHQPPKGNLVAVQIDNEMGYFFHINPYTTDYSESSKTLYRSFLKEKYESIQKLNNMYHSNYLCFEEINPPVRFEGASKDELPYYLDWIEYREYYLINSIRNLGNRMRKRGINVPLFHNYPHPLGPGGASGAPSTPFNLPKLEEEIDFVGFDIYSKKELYNHVKTITSYVAGCSRFPYIPELGTGVWPWYIKPGNIEDEAFTTKAALMHGIKEFNRYMLVDRNKWLGSPISHKGEINKKSYPIHEKITKNLMKFRWNDFDKQTDVLLVVNRDYDRLEAATTLLPVEGDFLESVFGFSEYPDSKIVSTNTFGFKKPIQIEKSNWFDTFYKALSSGGFSFNLGDTEQVFEKWMKYKVVVITSFEYLSEEISKKLIKYIEIGGNLIIGPSIPELNESFKETSSLKLFVEKAHREIIKNSTNKAIEKYSIGKGNLFVISEKETVKSSIENILGNLKVSKIRMNNEKLDAVLYKHKSKDEFILFIANPTFEEIDAEIELPISTNMVTDVWNEEEIKTENGILKDKLSPYEIKILKL</sequence>